<evidence type="ECO:0000313" key="3">
    <source>
        <dbReference type="EMBL" id="KAF2489987.1"/>
    </source>
</evidence>
<feature type="region of interest" description="Disordered" evidence="1">
    <location>
        <begin position="539"/>
        <end position="627"/>
    </location>
</feature>
<evidence type="ECO:0000256" key="1">
    <source>
        <dbReference type="SAM" id="MobiDB-lite"/>
    </source>
</evidence>
<feature type="compositionally biased region" description="Basic residues" evidence="1">
    <location>
        <begin position="539"/>
        <end position="548"/>
    </location>
</feature>
<feature type="transmembrane region" description="Helical" evidence="2">
    <location>
        <begin position="691"/>
        <end position="708"/>
    </location>
</feature>
<keyword evidence="2" id="KW-0472">Membrane</keyword>
<dbReference type="EMBL" id="MU004198">
    <property type="protein sequence ID" value="KAF2489987.1"/>
    <property type="molecule type" value="Genomic_DNA"/>
</dbReference>
<feature type="compositionally biased region" description="Low complexity" evidence="1">
    <location>
        <begin position="549"/>
        <end position="558"/>
    </location>
</feature>
<organism evidence="3 4">
    <name type="scientific">Lophium mytilinum</name>
    <dbReference type="NCBI Taxonomy" id="390894"/>
    <lineage>
        <taxon>Eukaryota</taxon>
        <taxon>Fungi</taxon>
        <taxon>Dikarya</taxon>
        <taxon>Ascomycota</taxon>
        <taxon>Pezizomycotina</taxon>
        <taxon>Dothideomycetes</taxon>
        <taxon>Pleosporomycetidae</taxon>
        <taxon>Mytilinidiales</taxon>
        <taxon>Mytilinidiaceae</taxon>
        <taxon>Lophium</taxon>
    </lineage>
</organism>
<keyword evidence="2" id="KW-0812">Transmembrane</keyword>
<dbReference type="OrthoDB" id="10503960at2759"/>
<accession>A0A6A6QES6</accession>
<protein>
    <submittedName>
        <fullName evidence="3">Uncharacterized protein</fullName>
    </submittedName>
</protein>
<feature type="compositionally biased region" description="Low complexity" evidence="1">
    <location>
        <begin position="385"/>
        <end position="396"/>
    </location>
</feature>
<sequence>MSLHTPTDTHVARIASSQQLGQFENQSARTAVLHTIANANTALLRGLPVSLKAFDLSKFVCHSSFQWPQGAAMLAANRAEHQRPIATGQPPMGSDMLCDLDTGSQMSCINESIHLPSDDAESNEDIHHDFIAVEDESYSSSSSSSGSGSTGRTSPVSDRDSTKTQDANVETPASKVDEWLGEVGDGYESDVTVIGPGARRAHHEKMEALPRKDDENEIDEYHQSKEQLTVFGDVNASIEDEDEDEDSEDEEYASFTITALPNAPFHTGTQMHTSPMTASSMSAMDAALLFPNGFTTYPIVMPPYHHALIHEYRPDRVDRIMKYAQPGRIHKGEVPKRPKYGSINGRTPWVCEWEPKADQEAEPPRAVMKATLSRPRRKATASTTVRPGPVVRVKPPSASSARLMARLDAIDKKQSATRPDSRAPRAPTGPAKETLAKPLEKNQGAGTPIRPLAKVRDRSARVNATSVPPKVVNATSVPPKVVQLAKAIAEMKLGNTAETKLGFPLPAPMPKKAKFVKASAKDIEASKVQKAKLQTAKLQKVKHQKVKSVSKSAVKPVAKPTPKPVTKPASVQSENVPQPVFRSLATPSIDDSPDSEKERLVEQPPRLPKTTTVQTQPAEPPATTDLSEHEKWLRLTTIPLQGASDPQLTEYFEQASRQRRQDMDLRAGPPDTNYDRTMTGGVLLKHPLETFILLLLVFFVLWFLFYYFELV</sequence>
<feature type="compositionally biased region" description="Low complexity" evidence="1">
    <location>
        <begin position="138"/>
        <end position="154"/>
    </location>
</feature>
<evidence type="ECO:0000313" key="4">
    <source>
        <dbReference type="Proteomes" id="UP000799750"/>
    </source>
</evidence>
<feature type="compositionally biased region" description="Basic and acidic residues" evidence="1">
    <location>
        <begin position="408"/>
        <end position="423"/>
    </location>
</feature>
<keyword evidence="4" id="KW-1185">Reference proteome</keyword>
<dbReference type="AlphaFoldDB" id="A0A6A6QES6"/>
<name>A0A6A6QES6_9PEZI</name>
<proteinExistence type="predicted"/>
<keyword evidence="2" id="KW-1133">Transmembrane helix</keyword>
<feature type="region of interest" description="Disordered" evidence="1">
    <location>
        <begin position="356"/>
        <end position="461"/>
    </location>
</feature>
<reference evidence="3" key="1">
    <citation type="journal article" date="2020" name="Stud. Mycol.">
        <title>101 Dothideomycetes genomes: a test case for predicting lifestyles and emergence of pathogens.</title>
        <authorList>
            <person name="Haridas S."/>
            <person name="Albert R."/>
            <person name="Binder M."/>
            <person name="Bloem J."/>
            <person name="Labutti K."/>
            <person name="Salamov A."/>
            <person name="Andreopoulos B."/>
            <person name="Baker S."/>
            <person name="Barry K."/>
            <person name="Bills G."/>
            <person name="Bluhm B."/>
            <person name="Cannon C."/>
            <person name="Castanera R."/>
            <person name="Culley D."/>
            <person name="Daum C."/>
            <person name="Ezra D."/>
            <person name="Gonzalez J."/>
            <person name="Henrissat B."/>
            <person name="Kuo A."/>
            <person name="Liang C."/>
            <person name="Lipzen A."/>
            <person name="Lutzoni F."/>
            <person name="Magnuson J."/>
            <person name="Mondo S."/>
            <person name="Nolan M."/>
            <person name="Ohm R."/>
            <person name="Pangilinan J."/>
            <person name="Park H.-J."/>
            <person name="Ramirez L."/>
            <person name="Alfaro M."/>
            <person name="Sun H."/>
            <person name="Tritt A."/>
            <person name="Yoshinaga Y."/>
            <person name="Zwiers L.-H."/>
            <person name="Turgeon B."/>
            <person name="Goodwin S."/>
            <person name="Spatafora J."/>
            <person name="Crous P."/>
            <person name="Grigoriev I."/>
        </authorList>
    </citation>
    <scope>NUCLEOTIDE SEQUENCE</scope>
    <source>
        <strain evidence="3">CBS 269.34</strain>
    </source>
</reference>
<gene>
    <name evidence="3" type="ORF">BU16DRAFT_544329</name>
</gene>
<evidence type="ECO:0000256" key="2">
    <source>
        <dbReference type="SAM" id="Phobius"/>
    </source>
</evidence>
<dbReference type="Proteomes" id="UP000799750">
    <property type="component" value="Unassembled WGS sequence"/>
</dbReference>
<feature type="region of interest" description="Disordered" evidence="1">
    <location>
        <begin position="135"/>
        <end position="177"/>
    </location>
</feature>